<keyword evidence="10 14" id="KW-0505">Motor protein</keyword>
<dbReference type="InterPro" id="IPR019821">
    <property type="entry name" value="Kinesin_motor_CS"/>
</dbReference>
<dbReference type="GO" id="GO:0090307">
    <property type="term" value="P:mitotic spindle assembly"/>
    <property type="evidence" value="ECO:0007669"/>
    <property type="project" value="TreeGrafter"/>
</dbReference>
<dbReference type="GO" id="GO:0007018">
    <property type="term" value="P:microtubule-based movement"/>
    <property type="evidence" value="ECO:0007669"/>
    <property type="project" value="InterPro"/>
</dbReference>
<evidence type="ECO:0000256" key="13">
    <source>
        <dbReference type="ARBA" id="ARBA00034704"/>
    </source>
</evidence>
<dbReference type="GO" id="GO:0008574">
    <property type="term" value="F:plus-end-directed microtubule motor activity"/>
    <property type="evidence" value="ECO:0007669"/>
    <property type="project" value="TreeGrafter"/>
</dbReference>
<reference evidence="20" key="3">
    <citation type="submission" date="2025-09" db="UniProtKB">
        <authorList>
            <consortium name="Ensembl"/>
        </authorList>
    </citation>
    <scope>IDENTIFICATION</scope>
</reference>
<feature type="region of interest" description="Disordered" evidence="17">
    <location>
        <begin position="607"/>
        <end position="626"/>
    </location>
</feature>
<evidence type="ECO:0000256" key="5">
    <source>
        <dbReference type="ARBA" id="ARBA00022701"/>
    </source>
</evidence>
<evidence type="ECO:0000256" key="18">
    <source>
        <dbReference type="SAM" id="Phobius"/>
    </source>
</evidence>
<evidence type="ECO:0000256" key="7">
    <source>
        <dbReference type="ARBA" id="ARBA00022776"/>
    </source>
</evidence>
<evidence type="ECO:0000256" key="15">
    <source>
        <dbReference type="RuleBase" id="RU000394"/>
    </source>
</evidence>
<feature type="domain" description="Kinesin motor" evidence="19">
    <location>
        <begin position="1"/>
        <end position="328"/>
    </location>
</feature>
<dbReference type="GO" id="GO:0005634">
    <property type="term" value="C:nucleus"/>
    <property type="evidence" value="ECO:0007669"/>
    <property type="project" value="TreeGrafter"/>
</dbReference>
<evidence type="ECO:0000256" key="1">
    <source>
        <dbReference type="ARBA" id="ARBA00004647"/>
    </source>
</evidence>
<reference evidence="20" key="2">
    <citation type="submission" date="2025-08" db="UniProtKB">
        <authorList>
            <consortium name="Ensembl"/>
        </authorList>
    </citation>
    <scope>IDENTIFICATION</scope>
</reference>
<dbReference type="InterPro" id="IPR025901">
    <property type="entry name" value="Kinesin-assoc_MT-bd_dom"/>
</dbReference>
<dbReference type="InterPro" id="IPR036961">
    <property type="entry name" value="Kinesin_motor_dom_sf"/>
</dbReference>
<evidence type="ECO:0000256" key="12">
    <source>
        <dbReference type="ARBA" id="ARBA00023306"/>
    </source>
</evidence>
<dbReference type="GO" id="GO:0000922">
    <property type="term" value="C:spindle pole"/>
    <property type="evidence" value="ECO:0007669"/>
    <property type="project" value="UniProtKB-SubCell"/>
</dbReference>
<dbReference type="Pfam" id="PF13931">
    <property type="entry name" value="Microtub_bind"/>
    <property type="match status" value="1"/>
</dbReference>
<keyword evidence="3" id="KW-0597">Phosphoprotein</keyword>
<evidence type="ECO:0000256" key="10">
    <source>
        <dbReference type="ARBA" id="ARBA00023175"/>
    </source>
</evidence>
<evidence type="ECO:0000256" key="3">
    <source>
        <dbReference type="ARBA" id="ARBA00022553"/>
    </source>
</evidence>
<feature type="transmembrane region" description="Helical" evidence="18">
    <location>
        <begin position="649"/>
        <end position="669"/>
    </location>
</feature>
<dbReference type="Proteomes" id="UP000472265">
    <property type="component" value="Chromosome 15"/>
</dbReference>
<name>A0A671WF19_SPAAU</name>
<protein>
    <recommendedName>
        <fullName evidence="15">Kinesin-like protein</fullName>
    </recommendedName>
</protein>
<dbReference type="InterPro" id="IPR047241">
    <property type="entry name" value="KIF11-like_kin_motor_dom"/>
</dbReference>
<gene>
    <name evidence="20" type="primary">kif11</name>
</gene>
<dbReference type="InterPro" id="IPR027417">
    <property type="entry name" value="P-loop_NTPase"/>
</dbReference>
<keyword evidence="4" id="KW-0132">Cell division</keyword>
<proteinExistence type="inferred from homology"/>
<evidence type="ECO:0000256" key="8">
    <source>
        <dbReference type="ARBA" id="ARBA00022840"/>
    </source>
</evidence>
<keyword evidence="12" id="KW-0131">Cell cycle</keyword>
<evidence type="ECO:0000313" key="20">
    <source>
        <dbReference type="Ensembl" id="ENSSAUP00010035166.1"/>
    </source>
</evidence>
<evidence type="ECO:0000256" key="2">
    <source>
        <dbReference type="ARBA" id="ARBA00022490"/>
    </source>
</evidence>
<evidence type="ECO:0000256" key="14">
    <source>
        <dbReference type="PROSITE-ProRule" id="PRU00283"/>
    </source>
</evidence>
<accession>A0A671WF19</accession>
<evidence type="ECO:0000256" key="9">
    <source>
        <dbReference type="ARBA" id="ARBA00023054"/>
    </source>
</evidence>
<dbReference type="GO" id="GO:0008017">
    <property type="term" value="F:microtubule binding"/>
    <property type="evidence" value="ECO:0007669"/>
    <property type="project" value="InterPro"/>
</dbReference>
<feature type="compositionally biased region" description="Acidic residues" evidence="17">
    <location>
        <begin position="610"/>
        <end position="621"/>
    </location>
</feature>
<dbReference type="GO" id="GO:0005876">
    <property type="term" value="C:spindle microtubule"/>
    <property type="evidence" value="ECO:0007669"/>
    <property type="project" value="TreeGrafter"/>
</dbReference>
<dbReference type="PRINTS" id="PR00380">
    <property type="entry name" value="KINESINHEAVY"/>
</dbReference>
<evidence type="ECO:0000256" key="6">
    <source>
        <dbReference type="ARBA" id="ARBA00022741"/>
    </source>
</evidence>
<feature type="binding site" evidence="14">
    <location>
        <begin position="74"/>
        <end position="81"/>
    </location>
    <ligand>
        <name>ATP</name>
        <dbReference type="ChEBI" id="CHEBI:30616"/>
    </ligand>
</feature>
<dbReference type="SMART" id="SM00129">
    <property type="entry name" value="KISc"/>
    <property type="match status" value="1"/>
</dbReference>
<evidence type="ECO:0000256" key="17">
    <source>
        <dbReference type="SAM" id="MobiDB-lite"/>
    </source>
</evidence>
<evidence type="ECO:0000256" key="11">
    <source>
        <dbReference type="ARBA" id="ARBA00023212"/>
    </source>
</evidence>
<keyword evidence="11" id="KW-0206">Cytoskeleton</keyword>
<dbReference type="PANTHER" id="PTHR47970:SF12">
    <property type="entry name" value="KINESIN FAMILY MEMBER 11"/>
    <property type="match status" value="1"/>
</dbReference>
<evidence type="ECO:0000256" key="16">
    <source>
        <dbReference type="SAM" id="Coils"/>
    </source>
</evidence>
<dbReference type="PANTHER" id="PTHR47970">
    <property type="entry name" value="KINESIN-LIKE PROTEIN KIF11"/>
    <property type="match status" value="1"/>
</dbReference>
<evidence type="ECO:0000259" key="19">
    <source>
        <dbReference type="PROSITE" id="PS50067"/>
    </source>
</evidence>
<keyword evidence="9 16" id="KW-0175">Coiled coil</keyword>
<keyword evidence="8 14" id="KW-0067">ATP-binding</keyword>
<keyword evidence="18" id="KW-1133">Transmembrane helix</keyword>
<reference evidence="20" key="1">
    <citation type="submission" date="2021-04" db="EMBL/GenBank/DDBJ databases">
        <authorList>
            <consortium name="Wellcome Sanger Institute Data Sharing"/>
        </authorList>
    </citation>
    <scope>NUCLEOTIDE SEQUENCE [LARGE SCALE GENOMIC DNA]</scope>
</reference>
<dbReference type="GO" id="GO:0072686">
    <property type="term" value="C:mitotic spindle"/>
    <property type="evidence" value="ECO:0007669"/>
    <property type="project" value="TreeGrafter"/>
</dbReference>
<comment type="similarity">
    <text evidence="13">Belongs to the TRAFAC class myosin-kinesin ATPase superfamily. Kinesin family. KIN-5/BimC subfamily.</text>
</comment>
<keyword evidence="5 15" id="KW-0493">Microtubule</keyword>
<keyword evidence="6 14" id="KW-0547">Nucleotide-binding</keyword>
<dbReference type="CDD" id="cd01364">
    <property type="entry name" value="KISc_BimC_Eg5"/>
    <property type="match status" value="1"/>
</dbReference>
<comment type="subcellular location">
    <subcellularLocation>
        <location evidence="1">Cytoplasm</location>
        <location evidence="1">Cytoskeleton</location>
        <location evidence="1">Spindle pole</location>
    </subcellularLocation>
</comment>
<sequence length="674" mass="76676">MERKSSYGVIDCDSNRKEVMVKTGGMNDKASRKTYTFDMVFGPAAKQIEVYRNVVCPILDEVIMGYNCTVFAYGQTGTGKTFTMEGERSPNEQFTWEEDPLAGIIPRTLHQIFEKLSENGTEFSVKVSLLEIYNEELFDLLSPTEDVNERLQLFDDPRNKRGVVVKGLEEVTVHNKDEVYQILERGSAKRRTASTLMNAYSSRSHSVFSVTIHMKEITLDGEELVKIGKLNLVDLAGSENIGRSGAVDKRAREAGNINQSLLTLGRVITALVEKRPHVPYRESKLTRILQDSLGGRTKTSIIATVSPSSSNLEETLSTLEYASRAKNIMNKPEVNQKLTKRTLIKEYTEEIERLKRDLAATRDKNGVYLSAENYEYVTQVVTISLVILNSETPVSSPNTCFITKHLFHHQTSVSSPNTCFITKHLFHHQTPVSSPNTCFITKHLFHHQTPVSWMVEQHNSQIQQSFAQRMDGAFSDMQRRVQQQGTKHHDMLSSYSQAVGESSYSCRTPAGQELSGRQEEVKRSLTAVQDQTAENRTVLDQQQAELQDHMETCQQLVHGFLQEELQQDVPTGATPQRREFVYPRKLMKLQSRSELLESLRRQQEELQAAMEEEELDEEEEEDKHSQVDHVRSLSVHFSPGGRLRSVSTAVIFIFLWMFVAHTLEILLVYPDLFL</sequence>
<evidence type="ECO:0000256" key="4">
    <source>
        <dbReference type="ARBA" id="ARBA00022618"/>
    </source>
</evidence>
<dbReference type="SUPFAM" id="SSF52540">
    <property type="entry name" value="P-loop containing nucleoside triphosphate hydrolases"/>
    <property type="match status" value="1"/>
</dbReference>
<evidence type="ECO:0000313" key="21">
    <source>
        <dbReference type="Proteomes" id="UP000472265"/>
    </source>
</evidence>
<feature type="coiled-coil region" evidence="16">
    <location>
        <begin position="337"/>
        <end position="364"/>
    </location>
</feature>
<dbReference type="GeneTree" id="ENSGT00940000155921"/>
<keyword evidence="7" id="KW-0498">Mitosis</keyword>
<dbReference type="GO" id="GO:0051301">
    <property type="term" value="P:cell division"/>
    <property type="evidence" value="ECO:0007669"/>
    <property type="project" value="UniProtKB-KW"/>
</dbReference>
<dbReference type="Ensembl" id="ENSSAUT00010037046.1">
    <property type="protein sequence ID" value="ENSSAUP00010035166.1"/>
    <property type="gene ID" value="ENSSAUG00010014162.1"/>
</dbReference>
<dbReference type="PROSITE" id="PS00411">
    <property type="entry name" value="KINESIN_MOTOR_1"/>
    <property type="match status" value="1"/>
</dbReference>
<dbReference type="InterPro" id="IPR047149">
    <property type="entry name" value="KIF11-like"/>
</dbReference>
<keyword evidence="18" id="KW-0472">Membrane</keyword>
<keyword evidence="2" id="KW-0963">Cytoplasm</keyword>
<keyword evidence="21" id="KW-1185">Reference proteome</keyword>
<organism evidence="20 21">
    <name type="scientific">Sparus aurata</name>
    <name type="common">Gilthead sea bream</name>
    <dbReference type="NCBI Taxonomy" id="8175"/>
    <lineage>
        <taxon>Eukaryota</taxon>
        <taxon>Metazoa</taxon>
        <taxon>Chordata</taxon>
        <taxon>Craniata</taxon>
        <taxon>Vertebrata</taxon>
        <taxon>Euteleostomi</taxon>
        <taxon>Actinopterygii</taxon>
        <taxon>Neopterygii</taxon>
        <taxon>Teleostei</taxon>
        <taxon>Neoteleostei</taxon>
        <taxon>Acanthomorphata</taxon>
        <taxon>Eupercaria</taxon>
        <taxon>Spariformes</taxon>
        <taxon>Sparidae</taxon>
        <taxon>Sparus</taxon>
    </lineage>
</organism>
<dbReference type="PROSITE" id="PS50067">
    <property type="entry name" value="KINESIN_MOTOR_2"/>
    <property type="match status" value="1"/>
</dbReference>
<dbReference type="GO" id="GO:0051231">
    <property type="term" value="P:spindle elongation"/>
    <property type="evidence" value="ECO:0007669"/>
    <property type="project" value="TreeGrafter"/>
</dbReference>
<dbReference type="GO" id="GO:0005524">
    <property type="term" value="F:ATP binding"/>
    <property type="evidence" value="ECO:0007669"/>
    <property type="project" value="UniProtKB-UniRule"/>
</dbReference>
<dbReference type="Gene3D" id="3.40.850.10">
    <property type="entry name" value="Kinesin motor domain"/>
    <property type="match status" value="1"/>
</dbReference>
<keyword evidence="18" id="KW-0812">Transmembrane</keyword>
<dbReference type="Pfam" id="PF00225">
    <property type="entry name" value="Kinesin"/>
    <property type="match status" value="1"/>
</dbReference>
<dbReference type="InterPro" id="IPR001752">
    <property type="entry name" value="Kinesin_motor_dom"/>
</dbReference>
<dbReference type="FunFam" id="3.40.850.10:FF:000035">
    <property type="entry name" value="Kinesin-like protein KIF11"/>
    <property type="match status" value="1"/>
</dbReference>
<dbReference type="AlphaFoldDB" id="A0A671WF19"/>